<protein>
    <recommendedName>
        <fullName evidence="3">LRR receptor-like serine/threonine-protein kinase</fullName>
    </recommendedName>
</protein>
<sequence>MMNPNLLSPFIFRSYRSSRRCFSSPHATKLVLPTFLTASLIGNSSRNGEREIQQRSFLSETALICLRIISRRISDLKGPDSYFPPLSNLTNLQTLVLRSCNLIGSIPEYFGNVTTLNSL</sequence>
<dbReference type="Gene3D" id="3.80.10.10">
    <property type="entry name" value="Ribonuclease Inhibitor"/>
    <property type="match status" value="1"/>
</dbReference>
<dbReference type="Proteomes" id="UP000289738">
    <property type="component" value="Chromosome B06"/>
</dbReference>
<dbReference type="InterPro" id="IPR032675">
    <property type="entry name" value="LRR_dom_sf"/>
</dbReference>
<name>A0A444YLE8_ARAHY</name>
<gene>
    <name evidence="1" type="ORF">Ahy_B06g081596</name>
</gene>
<proteinExistence type="predicted"/>
<dbReference type="EMBL" id="SDMP01000016">
    <property type="protein sequence ID" value="RYR02775.1"/>
    <property type="molecule type" value="Genomic_DNA"/>
</dbReference>
<comment type="caution">
    <text evidence="1">The sequence shown here is derived from an EMBL/GenBank/DDBJ whole genome shotgun (WGS) entry which is preliminary data.</text>
</comment>
<evidence type="ECO:0000313" key="2">
    <source>
        <dbReference type="Proteomes" id="UP000289738"/>
    </source>
</evidence>
<keyword evidence="2" id="KW-1185">Reference proteome</keyword>
<reference evidence="1 2" key="1">
    <citation type="submission" date="2019-01" db="EMBL/GenBank/DDBJ databases">
        <title>Sequencing of cultivated peanut Arachis hypogaea provides insights into genome evolution and oil improvement.</title>
        <authorList>
            <person name="Chen X."/>
        </authorList>
    </citation>
    <scope>NUCLEOTIDE SEQUENCE [LARGE SCALE GENOMIC DNA]</scope>
    <source>
        <strain evidence="2">cv. Fuhuasheng</strain>
        <tissue evidence="1">Leaves</tissue>
    </source>
</reference>
<dbReference type="SUPFAM" id="SSF52058">
    <property type="entry name" value="L domain-like"/>
    <property type="match status" value="1"/>
</dbReference>
<accession>A0A444YLE8</accession>
<evidence type="ECO:0000313" key="1">
    <source>
        <dbReference type="EMBL" id="RYR02775.1"/>
    </source>
</evidence>
<dbReference type="AlphaFoldDB" id="A0A444YLE8"/>
<evidence type="ECO:0008006" key="3">
    <source>
        <dbReference type="Google" id="ProtNLM"/>
    </source>
</evidence>
<organism evidence="1 2">
    <name type="scientific">Arachis hypogaea</name>
    <name type="common">Peanut</name>
    <dbReference type="NCBI Taxonomy" id="3818"/>
    <lineage>
        <taxon>Eukaryota</taxon>
        <taxon>Viridiplantae</taxon>
        <taxon>Streptophyta</taxon>
        <taxon>Embryophyta</taxon>
        <taxon>Tracheophyta</taxon>
        <taxon>Spermatophyta</taxon>
        <taxon>Magnoliopsida</taxon>
        <taxon>eudicotyledons</taxon>
        <taxon>Gunneridae</taxon>
        <taxon>Pentapetalae</taxon>
        <taxon>rosids</taxon>
        <taxon>fabids</taxon>
        <taxon>Fabales</taxon>
        <taxon>Fabaceae</taxon>
        <taxon>Papilionoideae</taxon>
        <taxon>50 kb inversion clade</taxon>
        <taxon>dalbergioids sensu lato</taxon>
        <taxon>Dalbergieae</taxon>
        <taxon>Pterocarpus clade</taxon>
        <taxon>Arachis</taxon>
    </lineage>
</organism>